<gene>
    <name evidence="1" type="ORF">BRAPAZ1V2_A05P04160.2</name>
</gene>
<feature type="non-terminal residue" evidence="1">
    <location>
        <position position="42"/>
    </location>
</feature>
<evidence type="ECO:0000313" key="2">
    <source>
        <dbReference type="Proteomes" id="UP000694005"/>
    </source>
</evidence>
<dbReference type="Gramene" id="A05p04160.2_BraZ1">
    <property type="protein sequence ID" value="A05p04160.2_BraZ1.CDS"/>
    <property type="gene ID" value="A05g04160.2_BraZ1"/>
</dbReference>
<protein>
    <submittedName>
        <fullName evidence="1">Uncharacterized protein</fullName>
    </submittedName>
</protein>
<name>A0A8D9DAU2_BRACM</name>
<feature type="non-terminal residue" evidence="1">
    <location>
        <position position="1"/>
    </location>
</feature>
<evidence type="ECO:0000313" key="1">
    <source>
        <dbReference type="EMBL" id="CAG7873895.1"/>
    </source>
</evidence>
<organism evidence="1 2">
    <name type="scientific">Brassica campestris</name>
    <name type="common">Field mustard</name>
    <dbReference type="NCBI Taxonomy" id="3711"/>
    <lineage>
        <taxon>Eukaryota</taxon>
        <taxon>Viridiplantae</taxon>
        <taxon>Streptophyta</taxon>
        <taxon>Embryophyta</taxon>
        <taxon>Tracheophyta</taxon>
        <taxon>Spermatophyta</taxon>
        <taxon>Magnoliopsida</taxon>
        <taxon>eudicotyledons</taxon>
        <taxon>Gunneridae</taxon>
        <taxon>Pentapetalae</taxon>
        <taxon>rosids</taxon>
        <taxon>malvids</taxon>
        <taxon>Brassicales</taxon>
        <taxon>Brassicaceae</taxon>
        <taxon>Brassiceae</taxon>
        <taxon>Brassica</taxon>
    </lineage>
</organism>
<accession>A0A8D9DAU2</accession>
<dbReference type="EMBL" id="LS974621">
    <property type="protein sequence ID" value="CAG7873895.1"/>
    <property type="molecule type" value="Genomic_DNA"/>
</dbReference>
<reference evidence="1 2" key="1">
    <citation type="submission" date="2021-07" db="EMBL/GenBank/DDBJ databases">
        <authorList>
            <consortium name="Genoscope - CEA"/>
            <person name="William W."/>
        </authorList>
    </citation>
    <scope>NUCLEOTIDE SEQUENCE [LARGE SCALE GENOMIC DNA]</scope>
</reference>
<sequence>WSLLKLFRLLLVARFLGFLIAKCKLTSLHCSSFQVLEDWTSN</sequence>
<dbReference type="AlphaFoldDB" id="A0A8D9DAU2"/>
<proteinExistence type="predicted"/>
<dbReference type="Proteomes" id="UP000694005">
    <property type="component" value="Chromosome A05"/>
</dbReference>